<dbReference type="InterPro" id="IPR001789">
    <property type="entry name" value="Sig_transdc_resp-reg_receiver"/>
</dbReference>
<keyword evidence="9" id="KW-0732">Signal</keyword>
<keyword evidence="8" id="KW-0472">Membrane</keyword>
<comment type="catalytic activity">
    <reaction evidence="1">
        <text>ATP + protein L-histidine = ADP + protein N-phospho-L-histidine.</text>
        <dbReference type="EC" id="2.7.13.3"/>
    </reaction>
</comment>
<dbReference type="SUPFAM" id="SSF48452">
    <property type="entry name" value="TPR-like"/>
    <property type="match status" value="1"/>
</dbReference>
<dbReference type="SUPFAM" id="SSF46689">
    <property type="entry name" value="Homeodomain-like"/>
    <property type="match status" value="1"/>
</dbReference>
<feature type="domain" description="HTH araC/xylS-type" evidence="10">
    <location>
        <begin position="818"/>
        <end position="917"/>
    </location>
</feature>
<evidence type="ECO:0000256" key="7">
    <source>
        <dbReference type="PROSITE-ProRule" id="PRU00169"/>
    </source>
</evidence>
<dbReference type="Proteomes" id="UP001597361">
    <property type="component" value="Unassembled WGS sequence"/>
</dbReference>
<dbReference type="SMART" id="SM00388">
    <property type="entry name" value="HisKA"/>
    <property type="match status" value="1"/>
</dbReference>
<evidence type="ECO:0000256" key="2">
    <source>
        <dbReference type="ARBA" id="ARBA00012438"/>
    </source>
</evidence>
<feature type="modified residue" description="4-aspartylphosphate" evidence="7">
    <location>
        <position position="719"/>
    </location>
</feature>
<keyword evidence="8" id="KW-0812">Transmembrane</keyword>
<dbReference type="InterPro" id="IPR020449">
    <property type="entry name" value="Tscrpt_reg_AraC-type_HTH"/>
</dbReference>
<dbReference type="EC" id="2.7.13.3" evidence="2"/>
<dbReference type="Gene3D" id="3.40.50.2300">
    <property type="match status" value="1"/>
</dbReference>
<protein>
    <recommendedName>
        <fullName evidence="2">histidine kinase</fullName>
        <ecNumber evidence="2">2.7.13.3</ecNumber>
    </recommendedName>
</protein>
<dbReference type="InterPro" id="IPR018062">
    <property type="entry name" value="HTH_AraC-typ_CS"/>
</dbReference>
<evidence type="ECO:0000256" key="1">
    <source>
        <dbReference type="ARBA" id="ARBA00000085"/>
    </source>
</evidence>
<dbReference type="Pfam" id="PF12833">
    <property type="entry name" value="HTH_18"/>
    <property type="match status" value="1"/>
</dbReference>
<evidence type="ECO:0000256" key="4">
    <source>
        <dbReference type="ARBA" id="ARBA00023015"/>
    </source>
</evidence>
<evidence type="ECO:0000256" key="6">
    <source>
        <dbReference type="ARBA" id="ARBA00023163"/>
    </source>
</evidence>
<evidence type="ECO:0000259" key="11">
    <source>
        <dbReference type="PROSITE" id="PS50109"/>
    </source>
</evidence>
<comment type="caution">
    <text evidence="13">The sequence shown here is derived from an EMBL/GenBank/DDBJ whole genome shotgun (WGS) entry which is preliminary data.</text>
</comment>
<dbReference type="Pfam" id="PF00072">
    <property type="entry name" value="Response_reg"/>
    <property type="match status" value="1"/>
</dbReference>
<dbReference type="InterPro" id="IPR036890">
    <property type="entry name" value="HATPase_C_sf"/>
</dbReference>
<dbReference type="SMART" id="SM00448">
    <property type="entry name" value="REC"/>
    <property type="match status" value="1"/>
</dbReference>
<dbReference type="Gene3D" id="3.30.565.10">
    <property type="entry name" value="Histidine kinase-like ATPase, C-terminal domain"/>
    <property type="match status" value="1"/>
</dbReference>
<dbReference type="InterPro" id="IPR009057">
    <property type="entry name" value="Homeodomain-like_sf"/>
</dbReference>
<reference evidence="14" key="1">
    <citation type="journal article" date="2019" name="Int. J. Syst. Evol. Microbiol.">
        <title>The Global Catalogue of Microorganisms (GCM) 10K type strain sequencing project: providing services to taxonomists for standard genome sequencing and annotation.</title>
        <authorList>
            <consortium name="The Broad Institute Genomics Platform"/>
            <consortium name="The Broad Institute Genome Sequencing Center for Infectious Disease"/>
            <person name="Wu L."/>
            <person name="Ma J."/>
        </authorList>
    </citation>
    <scope>NUCLEOTIDE SEQUENCE [LARGE SCALE GENOMIC DNA]</scope>
    <source>
        <strain evidence="14">CGMCC 1.15180</strain>
    </source>
</reference>
<feature type="chain" id="PRO_5045654928" description="histidine kinase" evidence="9">
    <location>
        <begin position="22"/>
        <end position="918"/>
    </location>
</feature>
<evidence type="ECO:0000256" key="5">
    <source>
        <dbReference type="ARBA" id="ARBA00023125"/>
    </source>
</evidence>
<proteinExistence type="predicted"/>
<keyword evidence="4" id="KW-0805">Transcription regulation</keyword>
<keyword evidence="3 7" id="KW-0597">Phosphoprotein</keyword>
<dbReference type="CDD" id="cd00082">
    <property type="entry name" value="HisKA"/>
    <property type="match status" value="1"/>
</dbReference>
<dbReference type="InterPro" id="IPR036097">
    <property type="entry name" value="HisK_dim/P_sf"/>
</dbReference>
<dbReference type="InterPro" id="IPR018060">
    <property type="entry name" value="HTH_AraC"/>
</dbReference>
<dbReference type="SMART" id="SM00387">
    <property type="entry name" value="HATPase_c"/>
    <property type="match status" value="1"/>
</dbReference>
<evidence type="ECO:0000256" key="3">
    <source>
        <dbReference type="ARBA" id="ARBA00022553"/>
    </source>
</evidence>
<dbReference type="Pfam" id="PF00512">
    <property type="entry name" value="HisKA"/>
    <property type="match status" value="1"/>
</dbReference>
<feature type="signal peptide" evidence="9">
    <location>
        <begin position="1"/>
        <end position="21"/>
    </location>
</feature>
<dbReference type="EMBL" id="JBHUHR010000001">
    <property type="protein sequence ID" value="MFD2033284.1"/>
    <property type="molecule type" value="Genomic_DNA"/>
</dbReference>
<dbReference type="PANTHER" id="PTHR43547">
    <property type="entry name" value="TWO-COMPONENT HISTIDINE KINASE"/>
    <property type="match status" value="1"/>
</dbReference>
<evidence type="ECO:0000259" key="10">
    <source>
        <dbReference type="PROSITE" id="PS01124"/>
    </source>
</evidence>
<dbReference type="PROSITE" id="PS01124">
    <property type="entry name" value="HTH_ARAC_FAMILY_2"/>
    <property type="match status" value="1"/>
</dbReference>
<dbReference type="InterPro" id="IPR005467">
    <property type="entry name" value="His_kinase_dom"/>
</dbReference>
<dbReference type="SUPFAM" id="SSF47384">
    <property type="entry name" value="Homodimeric domain of signal transducing histidine kinase"/>
    <property type="match status" value="1"/>
</dbReference>
<keyword evidence="8" id="KW-1133">Transmembrane helix</keyword>
<dbReference type="InterPro" id="IPR011990">
    <property type="entry name" value="TPR-like_helical_dom_sf"/>
</dbReference>
<evidence type="ECO:0000256" key="8">
    <source>
        <dbReference type="SAM" id="Phobius"/>
    </source>
</evidence>
<gene>
    <name evidence="13" type="ORF">ACFSKL_00700</name>
</gene>
<dbReference type="PROSITE" id="PS50109">
    <property type="entry name" value="HIS_KIN"/>
    <property type="match status" value="1"/>
</dbReference>
<accession>A0ABW4VGZ2</accession>
<keyword evidence="5" id="KW-0238">DNA-binding</keyword>
<dbReference type="Gene3D" id="1.25.40.10">
    <property type="entry name" value="Tetratricopeptide repeat domain"/>
    <property type="match status" value="2"/>
</dbReference>
<feature type="transmembrane region" description="Helical" evidence="8">
    <location>
        <begin position="382"/>
        <end position="401"/>
    </location>
</feature>
<evidence type="ECO:0000256" key="9">
    <source>
        <dbReference type="SAM" id="SignalP"/>
    </source>
</evidence>
<dbReference type="SUPFAM" id="SSF52172">
    <property type="entry name" value="CheY-like"/>
    <property type="match status" value="1"/>
</dbReference>
<dbReference type="InterPro" id="IPR011006">
    <property type="entry name" value="CheY-like_superfamily"/>
</dbReference>
<evidence type="ECO:0000313" key="14">
    <source>
        <dbReference type="Proteomes" id="UP001597361"/>
    </source>
</evidence>
<keyword evidence="14" id="KW-1185">Reference proteome</keyword>
<feature type="domain" description="Response regulatory" evidence="12">
    <location>
        <begin position="671"/>
        <end position="786"/>
    </location>
</feature>
<keyword evidence="6" id="KW-0804">Transcription</keyword>
<dbReference type="PROSITE" id="PS50110">
    <property type="entry name" value="RESPONSE_REGULATORY"/>
    <property type="match status" value="1"/>
</dbReference>
<dbReference type="PRINTS" id="PR00032">
    <property type="entry name" value="HTHARAC"/>
</dbReference>
<dbReference type="SMART" id="SM00342">
    <property type="entry name" value="HTH_ARAC"/>
    <property type="match status" value="1"/>
</dbReference>
<feature type="domain" description="Histidine kinase" evidence="11">
    <location>
        <begin position="428"/>
        <end position="639"/>
    </location>
</feature>
<organism evidence="13 14">
    <name type="scientific">Belliella marina</name>
    <dbReference type="NCBI Taxonomy" id="1644146"/>
    <lineage>
        <taxon>Bacteria</taxon>
        <taxon>Pseudomonadati</taxon>
        <taxon>Bacteroidota</taxon>
        <taxon>Cytophagia</taxon>
        <taxon>Cytophagales</taxon>
        <taxon>Cyclobacteriaceae</taxon>
        <taxon>Belliella</taxon>
    </lineage>
</organism>
<name>A0ABW4VGZ2_9BACT</name>
<dbReference type="CDD" id="cd17574">
    <property type="entry name" value="REC_OmpR"/>
    <property type="match status" value="1"/>
</dbReference>
<dbReference type="RefSeq" id="WP_376882411.1">
    <property type="nucleotide sequence ID" value="NZ_JBHUHR010000001.1"/>
</dbReference>
<dbReference type="InterPro" id="IPR003661">
    <property type="entry name" value="HisK_dim/P_dom"/>
</dbReference>
<evidence type="ECO:0000313" key="13">
    <source>
        <dbReference type="EMBL" id="MFD2033284.1"/>
    </source>
</evidence>
<sequence length="918" mass="104720">MRILRFLFIFFLISQGTAVFSQTDSLQYKLNKLLDSEAYDSVQSILDNSLSKKTDDYSKTLFQLYSAKVALKKKSFENASTLANLSLEISKEKGFKTEEMEAYLVLGNIHYSRLEDADAITYYQKIDSIAERENLKGEVYIKALQNLGVLLMDAYGSEENYLDKSKQYLYKAADAAVKSGITEEIFVSKVYIASILNMEGNYPESVKLYQECISHFHKSGNNTELKNTLWGLAGTLENMGKIKEAENTLKEYLLVLESINHPNGVARGNWVLGHFYARNDQTSKAIFHMEAALEIFEKGETEDPGPHLSALFKLSELYKESNNPQKAYEFLWNAWVKNDAIQQGKNENLAKELESKYQSEKKEQEITLLKTENELSVQKQRVQLILIIAIILLAVLIYYFLYTKNKQKIILAERIRELDEMKSRFFSNISHEFRTPLTLISSSAQLLKEKDSESKHFQKDLSRISQQSGRLLELVDQLLELSKMEEGKLSLLLKEANLAVLIKAYSENYVHQAQESGLTFQMNIEESEKKQLVDPEVLKKILGNLLSNALKYSTQNGEILVDFHTKDGYMQLTISNSCDEIPQHELTKLFDRFYHKGTVGGTGIGLAMVKELIGLYGGRIIPKWTNGMLTMNLSIPVSIDTVPSHAIILESDSVRPEEMISPTSNLDEKPRIMIVDDNSDLRFLLEELFMEEFQVSLHADGQAALEAAIEEIPDLIISDITMERLDGISLCKKIKSEEITCHIPVILLTAQASEESQLLGLENQADAYIRKPFNNKILYSTVLQLLQERRMLKDRYSRELILKPIDIAINNLEEQFLEKMEVVITENLDNTEFTAEKFAEEMNLSRMQLHRKLKHLTGLSALEFIRNQRLKAAAELLKKGKTNISEVAYTVGYIDLSHFSKSFKALYGMTPTEFNKAL</sequence>
<dbReference type="Pfam" id="PF02518">
    <property type="entry name" value="HATPase_c"/>
    <property type="match status" value="1"/>
</dbReference>
<dbReference type="Gene3D" id="1.10.10.60">
    <property type="entry name" value="Homeodomain-like"/>
    <property type="match status" value="1"/>
</dbReference>
<dbReference type="PANTHER" id="PTHR43547:SF2">
    <property type="entry name" value="HYBRID SIGNAL TRANSDUCTION HISTIDINE KINASE C"/>
    <property type="match status" value="1"/>
</dbReference>
<dbReference type="InterPro" id="IPR003594">
    <property type="entry name" value="HATPase_dom"/>
</dbReference>
<dbReference type="SUPFAM" id="SSF55874">
    <property type="entry name" value="ATPase domain of HSP90 chaperone/DNA topoisomerase II/histidine kinase"/>
    <property type="match status" value="1"/>
</dbReference>
<dbReference type="Gene3D" id="1.10.287.130">
    <property type="match status" value="1"/>
</dbReference>
<evidence type="ECO:0000259" key="12">
    <source>
        <dbReference type="PROSITE" id="PS50110"/>
    </source>
</evidence>
<dbReference type="PROSITE" id="PS00041">
    <property type="entry name" value="HTH_ARAC_FAMILY_1"/>
    <property type="match status" value="1"/>
</dbReference>